<dbReference type="GO" id="GO:0047617">
    <property type="term" value="F:fatty acyl-CoA hydrolase activity"/>
    <property type="evidence" value="ECO:0007669"/>
    <property type="project" value="TreeGrafter"/>
</dbReference>
<dbReference type="CDD" id="cd00586">
    <property type="entry name" value="4HBT"/>
    <property type="match status" value="1"/>
</dbReference>
<proteinExistence type="inferred from homology"/>
<evidence type="ECO:0000313" key="6">
    <source>
        <dbReference type="Proteomes" id="UP000220914"/>
    </source>
</evidence>
<dbReference type="Gene3D" id="3.10.129.10">
    <property type="entry name" value="Hotdog Thioesterase"/>
    <property type="match status" value="1"/>
</dbReference>
<dbReference type="InterPro" id="IPR050563">
    <property type="entry name" value="4-hydroxybenzoyl-CoA_TE"/>
</dbReference>
<evidence type="ECO:0000256" key="1">
    <source>
        <dbReference type="ARBA" id="ARBA00005953"/>
    </source>
</evidence>
<dbReference type="AlphaFoldDB" id="A0A2A7MTY8"/>
<accession>A0A2A7MTY8</accession>
<dbReference type="SUPFAM" id="SSF54637">
    <property type="entry name" value="Thioesterase/thiol ester dehydrase-isomerase"/>
    <property type="match status" value="1"/>
</dbReference>
<sequence>MSVTEYSLPIVPRYAEVDQQGVVFNGHYLTWFDEAVTGFFDHLGASYPELMSAGLDMQLVHTEIDYAAPVRWRDRVHVAVTCERVGTTSFTIGFAVHRSRGDDEDGGDELVAVRGRNVYVVVSTEDWTKRPVPDDLRTALTQ</sequence>
<evidence type="ECO:0000313" key="4">
    <source>
        <dbReference type="EMBL" id="GFG53655.1"/>
    </source>
</evidence>
<protein>
    <submittedName>
        <fullName evidence="5">4-hydroxybenzoyl-CoA thioesterase</fullName>
    </submittedName>
</protein>
<keyword evidence="6" id="KW-1185">Reference proteome</keyword>
<comment type="caution">
    <text evidence="5">The sequence shown here is derived from an EMBL/GenBank/DDBJ whole genome shotgun (WGS) entry which is preliminary data.</text>
</comment>
<dbReference type="PANTHER" id="PTHR31793:SF27">
    <property type="entry name" value="NOVEL THIOESTERASE SUPERFAMILY DOMAIN AND SAPOSIN A-TYPE DOMAIN CONTAINING PROTEIN (0610012H03RIK)"/>
    <property type="match status" value="1"/>
</dbReference>
<dbReference type="EMBL" id="PDCP01000053">
    <property type="protein sequence ID" value="PEG34957.1"/>
    <property type="molecule type" value="Genomic_DNA"/>
</dbReference>
<name>A0A2A7MTY8_MYCAG</name>
<dbReference type="InterPro" id="IPR029069">
    <property type="entry name" value="HotDog_dom_sf"/>
</dbReference>
<reference evidence="4" key="3">
    <citation type="submission" date="2020-02" db="EMBL/GenBank/DDBJ databases">
        <authorList>
            <person name="Matsumoto Y."/>
            <person name="Motooka D."/>
            <person name="Nakamura S."/>
        </authorList>
    </citation>
    <scope>NUCLEOTIDE SEQUENCE</scope>
    <source>
        <strain evidence="4">JCM 6377</strain>
    </source>
</reference>
<dbReference type="InterPro" id="IPR006683">
    <property type="entry name" value="Thioestr_dom"/>
</dbReference>
<dbReference type="PANTHER" id="PTHR31793">
    <property type="entry name" value="4-HYDROXYBENZOYL-COA THIOESTERASE FAMILY MEMBER"/>
    <property type="match status" value="1"/>
</dbReference>
<dbReference type="Proteomes" id="UP000465302">
    <property type="component" value="Unassembled WGS sequence"/>
</dbReference>
<comment type="similarity">
    <text evidence="1">Belongs to the 4-hydroxybenzoyl-CoA thioesterase family.</text>
</comment>
<feature type="domain" description="Thioesterase" evidence="3">
    <location>
        <begin position="20"/>
        <end position="101"/>
    </location>
</feature>
<dbReference type="Pfam" id="PF03061">
    <property type="entry name" value="4HBT"/>
    <property type="match status" value="1"/>
</dbReference>
<dbReference type="EMBL" id="BLKS01000001">
    <property type="protein sequence ID" value="GFG53655.1"/>
    <property type="molecule type" value="Genomic_DNA"/>
</dbReference>
<reference evidence="4 7" key="2">
    <citation type="journal article" date="2019" name="Emerg. Microbes Infect.">
        <title>Comprehensive subspecies identification of 175 nontuberculous mycobacteria species based on 7547 genomic profiles.</title>
        <authorList>
            <person name="Matsumoto Y."/>
            <person name="Kinjo T."/>
            <person name="Motooka D."/>
            <person name="Nabeya D."/>
            <person name="Jung N."/>
            <person name="Uechi K."/>
            <person name="Horii T."/>
            <person name="Iida T."/>
            <person name="Fujita J."/>
            <person name="Nakamura S."/>
        </authorList>
    </citation>
    <scope>NUCLEOTIDE SEQUENCE [LARGE SCALE GENOMIC DNA]</scope>
    <source>
        <strain evidence="4 7">JCM 6377</strain>
    </source>
</reference>
<dbReference type="Proteomes" id="UP000220914">
    <property type="component" value="Unassembled WGS sequence"/>
</dbReference>
<evidence type="ECO:0000256" key="2">
    <source>
        <dbReference type="ARBA" id="ARBA00022801"/>
    </source>
</evidence>
<reference evidence="5 6" key="1">
    <citation type="submission" date="2017-10" db="EMBL/GenBank/DDBJ databases">
        <title>The new phylogeny of genus Mycobacterium.</title>
        <authorList>
            <person name="Tortoli E."/>
            <person name="Trovato A."/>
            <person name="Cirillo D.M."/>
        </authorList>
    </citation>
    <scope>NUCLEOTIDE SEQUENCE [LARGE SCALE GENOMIC DNA]</scope>
    <source>
        <strain evidence="5 6">CCUG37673</strain>
    </source>
</reference>
<evidence type="ECO:0000259" key="3">
    <source>
        <dbReference type="Pfam" id="PF03061"/>
    </source>
</evidence>
<dbReference type="OrthoDB" id="9799036at2"/>
<keyword evidence="2" id="KW-0378">Hydrolase</keyword>
<evidence type="ECO:0000313" key="5">
    <source>
        <dbReference type="EMBL" id="PEG34957.1"/>
    </source>
</evidence>
<organism evidence="5 6">
    <name type="scientific">Mycolicibacterium agri</name>
    <name type="common">Mycobacterium agri</name>
    <dbReference type="NCBI Taxonomy" id="36811"/>
    <lineage>
        <taxon>Bacteria</taxon>
        <taxon>Bacillati</taxon>
        <taxon>Actinomycetota</taxon>
        <taxon>Actinomycetes</taxon>
        <taxon>Mycobacteriales</taxon>
        <taxon>Mycobacteriaceae</taxon>
        <taxon>Mycolicibacterium</taxon>
    </lineage>
</organism>
<gene>
    <name evidence="5" type="ORF">CQY20_23580</name>
    <name evidence="4" type="ORF">MAGR_50960</name>
</gene>
<evidence type="ECO:0000313" key="7">
    <source>
        <dbReference type="Proteomes" id="UP000465302"/>
    </source>
</evidence>